<feature type="transmembrane region" description="Helical" evidence="1">
    <location>
        <begin position="219"/>
        <end position="240"/>
    </location>
</feature>
<gene>
    <name evidence="3" type="ORF">Lche_3152</name>
</gene>
<dbReference type="Proteomes" id="UP000054921">
    <property type="component" value="Unassembled WGS sequence"/>
</dbReference>
<sequence length="356" mass="41792">MSLIPKNSWKDVKLIKSSVARTLIPPACYNRSYVKTFFWYFLDLFLFLFGLSLIFSSFNLKLQLVGSLISGLSTAMLFVWAHDAAHGALFKNSKVAEVLGTIAMLPSLNVYRMWSFGHNKVHHGFASFSPIDWIWRPLTSEEYRALSVMQRGMYRIERCFFTSAFHYLRRIWWEQMLCFNPGKNKKERGYYKKGKIMVLLYALIVSILSYFFAGGVMGIVLSILIPFIVFNYFIAIIVYLHHTHPNIPFFDVKNEWSHSIGALYCSTIIHCSKISRLLLHNIMIHVPHHLDPRIPFYNLPQAHHALKEKYGIYFHEYRFKLSHVLSIFKQCKLYDFEKKLWMTFKEVMQPDEAKAI</sequence>
<evidence type="ECO:0000259" key="2">
    <source>
        <dbReference type="Pfam" id="PF00487"/>
    </source>
</evidence>
<dbReference type="GO" id="GO:0016720">
    <property type="term" value="F:acyl-lipid Delta(12)-acetylenase"/>
    <property type="evidence" value="ECO:0007669"/>
    <property type="project" value="UniProtKB-EC"/>
</dbReference>
<protein>
    <submittedName>
        <fullName evidence="3">Fatty acid desaturase</fullName>
        <ecNumber evidence="3">1.14.19.39</ecNumber>
    </submittedName>
</protein>
<dbReference type="EMBL" id="LNXW01000013">
    <property type="protein sequence ID" value="KTC81132.1"/>
    <property type="molecule type" value="Genomic_DNA"/>
</dbReference>
<dbReference type="STRING" id="28084.Lche_3152"/>
<dbReference type="InterPro" id="IPR012171">
    <property type="entry name" value="Fatty_acid_desaturase"/>
</dbReference>
<dbReference type="AlphaFoldDB" id="A0A0W0SC55"/>
<name>A0A0W0SC55_9GAMM</name>
<keyword evidence="3" id="KW-0560">Oxidoreductase</keyword>
<dbReference type="GO" id="GO:0006629">
    <property type="term" value="P:lipid metabolic process"/>
    <property type="evidence" value="ECO:0007669"/>
    <property type="project" value="InterPro"/>
</dbReference>
<dbReference type="PATRIC" id="fig|28084.5.peg.3421"/>
<evidence type="ECO:0000256" key="1">
    <source>
        <dbReference type="SAM" id="Phobius"/>
    </source>
</evidence>
<evidence type="ECO:0000313" key="4">
    <source>
        <dbReference type="Proteomes" id="UP000054921"/>
    </source>
</evidence>
<keyword evidence="1" id="KW-0812">Transmembrane</keyword>
<evidence type="ECO:0000313" key="3">
    <source>
        <dbReference type="EMBL" id="KTC81132.1"/>
    </source>
</evidence>
<dbReference type="PANTHER" id="PTHR32100">
    <property type="entry name" value="OMEGA-6 FATTY ACID DESATURASE, CHLOROPLASTIC"/>
    <property type="match status" value="1"/>
</dbReference>
<keyword evidence="1" id="KW-1133">Transmembrane helix</keyword>
<dbReference type="Pfam" id="PF00487">
    <property type="entry name" value="FA_desaturase"/>
    <property type="match status" value="1"/>
</dbReference>
<organism evidence="3 4">
    <name type="scientific">Legionella cherrii</name>
    <dbReference type="NCBI Taxonomy" id="28084"/>
    <lineage>
        <taxon>Bacteria</taxon>
        <taxon>Pseudomonadati</taxon>
        <taxon>Pseudomonadota</taxon>
        <taxon>Gammaproteobacteria</taxon>
        <taxon>Legionellales</taxon>
        <taxon>Legionellaceae</taxon>
        <taxon>Legionella</taxon>
    </lineage>
</organism>
<feature type="transmembrane region" description="Helical" evidence="1">
    <location>
        <begin position="37"/>
        <end position="58"/>
    </location>
</feature>
<reference evidence="3 4" key="1">
    <citation type="submission" date="2015-11" db="EMBL/GenBank/DDBJ databases">
        <title>Genomic analysis of 38 Legionella species identifies large and diverse effector repertoires.</title>
        <authorList>
            <person name="Burstein D."/>
            <person name="Amaro F."/>
            <person name="Zusman T."/>
            <person name="Lifshitz Z."/>
            <person name="Cohen O."/>
            <person name="Gilbert J.A."/>
            <person name="Pupko T."/>
            <person name="Shuman H.A."/>
            <person name="Segal G."/>
        </authorList>
    </citation>
    <scope>NUCLEOTIDE SEQUENCE [LARGE SCALE GENOMIC DNA]</scope>
    <source>
        <strain evidence="3 4">ORW</strain>
    </source>
</reference>
<accession>A0A0W0SC55</accession>
<keyword evidence="1" id="KW-0472">Membrane</keyword>
<dbReference type="OrthoDB" id="9792534at2"/>
<comment type="caution">
    <text evidence="3">The sequence shown here is derived from an EMBL/GenBank/DDBJ whole genome shotgun (WGS) entry which is preliminary data.</text>
</comment>
<dbReference type="EC" id="1.14.19.39" evidence="3"/>
<feature type="transmembrane region" description="Helical" evidence="1">
    <location>
        <begin position="196"/>
        <end position="213"/>
    </location>
</feature>
<proteinExistence type="predicted"/>
<feature type="transmembrane region" description="Helical" evidence="1">
    <location>
        <begin position="64"/>
        <end position="81"/>
    </location>
</feature>
<feature type="domain" description="Fatty acid desaturase" evidence="2">
    <location>
        <begin position="64"/>
        <end position="318"/>
    </location>
</feature>
<dbReference type="RefSeq" id="WP_058388217.1">
    <property type="nucleotide sequence ID" value="NZ_LNXW01000013.1"/>
</dbReference>
<dbReference type="InterPro" id="IPR005804">
    <property type="entry name" value="FA_desaturase_dom"/>
</dbReference>